<sequence length="388" mass="38780">MLSRHAASAAAVALRRGRPFTLPMTPPCPWQRNVGTVPPPPPPPPPHPTMAASGRALPTVRFSTTQAPRPPSVGGGSPHQGGYHPHASTPPSPPPPSSSTSSHHASAASGLTSRLYVRYADVEAALAARGYSLIRLLVGVTAGTGVVLAASWGRLKQWGAAEGADVATLTLADEQLQAVAAEVGRGVAGGVLADEGVRQAVREVLGQAVVELMRDPAMQSAMSSFAATVVTSPPVVEAAISLSNALLANPSVIAASSSLAADVVATPPVLEATANALSVGAIDAVARPVVVDAAREMVVGLVAQEAVRTAAADAAWAVLKVGVFGSGRGARARRAAAATTPSEEEAKGHGGGEAAGKVSEVTPRGLSAAALNEKEQPGGSLVAAAVVT</sequence>
<accession>A0ACC3C235</accession>
<protein>
    <submittedName>
        <fullName evidence="1">Uncharacterized protein</fullName>
    </submittedName>
</protein>
<evidence type="ECO:0000313" key="1">
    <source>
        <dbReference type="EMBL" id="KAK1864394.1"/>
    </source>
</evidence>
<evidence type="ECO:0000313" key="2">
    <source>
        <dbReference type="Proteomes" id="UP000798662"/>
    </source>
</evidence>
<gene>
    <name evidence="1" type="ORF">I4F81_006942</name>
</gene>
<organism evidence="1 2">
    <name type="scientific">Pyropia yezoensis</name>
    <name type="common">Susabi-nori</name>
    <name type="synonym">Porphyra yezoensis</name>
    <dbReference type="NCBI Taxonomy" id="2788"/>
    <lineage>
        <taxon>Eukaryota</taxon>
        <taxon>Rhodophyta</taxon>
        <taxon>Bangiophyceae</taxon>
        <taxon>Bangiales</taxon>
        <taxon>Bangiaceae</taxon>
        <taxon>Pyropia</taxon>
    </lineage>
</organism>
<comment type="caution">
    <text evidence="1">The sequence shown here is derived from an EMBL/GenBank/DDBJ whole genome shotgun (WGS) entry which is preliminary data.</text>
</comment>
<dbReference type="EMBL" id="CM020619">
    <property type="protein sequence ID" value="KAK1864394.1"/>
    <property type="molecule type" value="Genomic_DNA"/>
</dbReference>
<dbReference type="Proteomes" id="UP000798662">
    <property type="component" value="Chromosome 2"/>
</dbReference>
<reference evidence="1" key="1">
    <citation type="submission" date="2019-11" db="EMBL/GenBank/DDBJ databases">
        <title>Nori genome reveals adaptations in red seaweeds to the harsh intertidal environment.</title>
        <authorList>
            <person name="Wang D."/>
            <person name="Mao Y."/>
        </authorList>
    </citation>
    <scope>NUCLEOTIDE SEQUENCE</scope>
    <source>
        <tissue evidence="1">Gametophyte</tissue>
    </source>
</reference>
<name>A0ACC3C235_PYRYE</name>
<proteinExistence type="predicted"/>
<keyword evidence="2" id="KW-1185">Reference proteome</keyword>